<feature type="region of interest" description="Disordered" evidence="1">
    <location>
        <begin position="1"/>
        <end position="39"/>
    </location>
</feature>
<name>A0A0J7L680_LASNI</name>
<dbReference type="Proteomes" id="UP000036403">
    <property type="component" value="Unassembled WGS sequence"/>
</dbReference>
<protein>
    <submittedName>
        <fullName evidence="3">Sodium-driven chloride bicarbonate exchanger</fullName>
    </submittedName>
</protein>
<dbReference type="PANTHER" id="PTHR11453:SF36">
    <property type="entry name" value="ANION EXCHANGE PROTEIN"/>
    <property type="match status" value="1"/>
</dbReference>
<dbReference type="GO" id="GO:0005886">
    <property type="term" value="C:plasma membrane"/>
    <property type="evidence" value="ECO:0007669"/>
    <property type="project" value="TreeGrafter"/>
</dbReference>
<evidence type="ECO:0000259" key="2">
    <source>
        <dbReference type="Pfam" id="PF07565"/>
    </source>
</evidence>
<comment type="caution">
    <text evidence="3">The sequence shown here is derived from an EMBL/GenBank/DDBJ whole genome shotgun (WGS) entry which is preliminary data.</text>
</comment>
<dbReference type="SUPFAM" id="SSF55804">
    <property type="entry name" value="Phoshotransferase/anion transport protein"/>
    <property type="match status" value="1"/>
</dbReference>
<dbReference type="EMBL" id="LBMM01000392">
    <property type="protein sequence ID" value="KMQ98500.1"/>
    <property type="molecule type" value="Genomic_DNA"/>
</dbReference>
<gene>
    <name evidence="3" type="ORF">RF55_1158</name>
</gene>
<dbReference type="PANTHER" id="PTHR11453">
    <property type="entry name" value="ANION EXCHANGE PROTEIN"/>
    <property type="match status" value="1"/>
</dbReference>
<dbReference type="Gene3D" id="3.40.930.10">
    <property type="entry name" value="Mannitol-specific EII, Chain A"/>
    <property type="match status" value="1"/>
</dbReference>
<keyword evidence="4" id="KW-1185">Reference proteome</keyword>
<dbReference type="GO" id="GO:0005452">
    <property type="term" value="F:solute:inorganic anion antiporter activity"/>
    <property type="evidence" value="ECO:0007669"/>
    <property type="project" value="InterPro"/>
</dbReference>
<dbReference type="GO" id="GO:0008510">
    <property type="term" value="F:sodium:bicarbonate symporter activity"/>
    <property type="evidence" value="ECO:0007669"/>
    <property type="project" value="TreeGrafter"/>
</dbReference>
<dbReference type="STRING" id="67767.A0A0J7L680"/>
<accession>A0A0J7L680</accession>
<organism evidence="3 4">
    <name type="scientific">Lasius niger</name>
    <name type="common">Black garden ant</name>
    <dbReference type="NCBI Taxonomy" id="67767"/>
    <lineage>
        <taxon>Eukaryota</taxon>
        <taxon>Metazoa</taxon>
        <taxon>Ecdysozoa</taxon>
        <taxon>Arthropoda</taxon>
        <taxon>Hexapoda</taxon>
        <taxon>Insecta</taxon>
        <taxon>Pterygota</taxon>
        <taxon>Neoptera</taxon>
        <taxon>Endopterygota</taxon>
        <taxon>Hymenoptera</taxon>
        <taxon>Apocrita</taxon>
        <taxon>Aculeata</taxon>
        <taxon>Formicoidea</taxon>
        <taxon>Formicidae</taxon>
        <taxon>Formicinae</taxon>
        <taxon>Lasius</taxon>
        <taxon>Lasius</taxon>
    </lineage>
</organism>
<evidence type="ECO:0000313" key="4">
    <source>
        <dbReference type="Proteomes" id="UP000036403"/>
    </source>
</evidence>
<feature type="compositionally biased region" description="Gly residues" evidence="1">
    <location>
        <begin position="1"/>
        <end position="15"/>
    </location>
</feature>
<proteinExistence type="predicted"/>
<feature type="domain" description="Band 3 cytoplasmic" evidence="2">
    <location>
        <begin position="63"/>
        <end position="160"/>
    </location>
</feature>
<dbReference type="GO" id="GO:0051453">
    <property type="term" value="P:regulation of intracellular pH"/>
    <property type="evidence" value="ECO:0007669"/>
    <property type="project" value="TreeGrafter"/>
</dbReference>
<sequence length="174" mass="19327">MKPGAGSGGAHVGGTGDDEAPKDPGARITHQSYTEKDYEVTPPAQRVQFILGEEVGDDAHESHPLFSEMEELVKDGDEMEWKETARWIKFEEDVEEGGNRWSKPHVATLSLHSLFELRSLLLNGTVMLDMEAASLEQIADLVLDNMINKGVLPVELREKIDINEYTCDPVLPLI</sequence>
<dbReference type="OrthoDB" id="1735926at2759"/>
<evidence type="ECO:0000256" key="1">
    <source>
        <dbReference type="SAM" id="MobiDB-lite"/>
    </source>
</evidence>
<dbReference type="AlphaFoldDB" id="A0A0J7L680"/>
<dbReference type="GO" id="GO:0008509">
    <property type="term" value="F:monoatomic anion transmembrane transporter activity"/>
    <property type="evidence" value="ECO:0007669"/>
    <property type="project" value="InterPro"/>
</dbReference>
<reference evidence="3 4" key="1">
    <citation type="submission" date="2015-04" db="EMBL/GenBank/DDBJ databases">
        <title>Lasius niger genome sequencing.</title>
        <authorList>
            <person name="Konorov E.A."/>
            <person name="Nikitin M.A."/>
            <person name="Kirill M.V."/>
            <person name="Chang P."/>
        </authorList>
    </citation>
    <scope>NUCLEOTIDE SEQUENCE [LARGE SCALE GENOMIC DNA]</scope>
    <source>
        <tissue evidence="3">Whole</tissue>
    </source>
</reference>
<dbReference type="InterPro" id="IPR016152">
    <property type="entry name" value="PTrfase/Anion_transptr"/>
</dbReference>
<evidence type="ECO:0000313" key="3">
    <source>
        <dbReference type="EMBL" id="KMQ98500.1"/>
    </source>
</evidence>
<dbReference type="PaxDb" id="67767-A0A0J7L680"/>
<dbReference type="InterPro" id="IPR003020">
    <property type="entry name" value="HCO3_transpt_euk"/>
</dbReference>
<dbReference type="Pfam" id="PF07565">
    <property type="entry name" value="Band_3_cyto"/>
    <property type="match status" value="1"/>
</dbReference>
<dbReference type="InterPro" id="IPR013769">
    <property type="entry name" value="Band3_cytoplasmic_dom"/>
</dbReference>